<dbReference type="PANTHER" id="PTHR30461">
    <property type="entry name" value="DNA-INVERTASE FROM LAMBDOID PROPHAGE"/>
    <property type="match status" value="1"/>
</dbReference>
<dbReference type="PROSITE" id="PS51736">
    <property type="entry name" value="RECOMBINASES_3"/>
    <property type="match status" value="1"/>
</dbReference>
<dbReference type="SUPFAM" id="SSF48371">
    <property type="entry name" value="ARM repeat"/>
    <property type="match status" value="1"/>
</dbReference>
<evidence type="ECO:0000313" key="4">
    <source>
        <dbReference type="Proteomes" id="UP000823405"/>
    </source>
</evidence>
<dbReference type="PANTHER" id="PTHR30461:SF26">
    <property type="entry name" value="RESOLVASE HOMOLOG YNEB"/>
    <property type="match status" value="1"/>
</dbReference>
<dbReference type="Gene3D" id="1.25.10.10">
    <property type="entry name" value="Leucine-rich Repeat Variant"/>
    <property type="match status" value="1"/>
</dbReference>
<dbReference type="OrthoDB" id="6968708at2759"/>
<evidence type="ECO:0000313" key="3">
    <source>
        <dbReference type="EMBL" id="KAG0323522.1"/>
    </source>
</evidence>
<sequence>MHELIKRTREASTINFEGLTALEVRGQCAIVRKMVMRHLSQPEIDAIHAWYGHQECKAGGVHGIRDYHRRMISTQHDEATLAIAWSVFARGWQRKHFSTRKIAKKYGLSQSTVMRDVKVIADNGRVLEGAAIEHLTPIFESKGLIEDTTYIIYDLIFMDGLTMDALIKPLIEDLRNEDEDTQKEYDEIITQAFITALTDEYWLVRYAAVKALGRQKMLPDTIIQVLTTALEGENSFYKKLPDKAIAMLIVMTGDKKEAVREAAARVLVNQKSPSLAVTQSLESALQDKSKKVRDAATNPASLNAYLQSQQTASMNVARIYLRVSTEEQDLTRQATIEDLTREAGYYIAGVYREKASGARPDRPELLRMIEDLQPNDVVVAEKIDRLSRLPLAEAERLIAAIRAKGARLSIPGIVDLSELAQVSDGIAKIVLESTQEMLLKLALQMSRDDYETRRDRQSQGIELAKKAGKYGGRKPNLIQQQRIIALRRADETIRRTAKLAGCSESQVKRIWAMHISNPSDTILALIQKLQDKDSGVRQNGF</sequence>
<organism evidence="3 4">
    <name type="scientific">Linnemannia gamsii</name>
    <dbReference type="NCBI Taxonomy" id="64522"/>
    <lineage>
        <taxon>Eukaryota</taxon>
        <taxon>Fungi</taxon>
        <taxon>Fungi incertae sedis</taxon>
        <taxon>Mucoromycota</taxon>
        <taxon>Mortierellomycotina</taxon>
        <taxon>Mortierellomycetes</taxon>
        <taxon>Mortierellales</taxon>
        <taxon>Mortierellaceae</taxon>
        <taxon>Linnemannia</taxon>
    </lineage>
</organism>
<dbReference type="AlphaFoldDB" id="A0A9P6UX28"/>
<dbReference type="Gene3D" id="3.40.50.1390">
    <property type="entry name" value="Resolvase, N-terminal catalytic domain"/>
    <property type="match status" value="1"/>
</dbReference>
<evidence type="ECO:0000256" key="1">
    <source>
        <dbReference type="ARBA" id="ARBA00022737"/>
    </source>
</evidence>
<accession>A0A9P6UX28</accession>
<keyword evidence="1" id="KW-0677">Repeat</keyword>
<comment type="caution">
    <text evidence="3">The sequence shown here is derived from an EMBL/GenBank/DDBJ whole genome shotgun (WGS) entry which is preliminary data.</text>
</comment>
<evidence type="ECO:0000259" key="2">
    <source>
        <dbReference type="PROSITE" id="PS51736"/>
    </source>
</evidence>
<dbReference type="SMART" id="SM00857">
    <property type="entry name" value="Resolvase"/>
    <property type="match status" value="1"/>
</dbReference>
<dbReference type="Pfam" id="PF02985">
    <property type="entry name" value="HEAT"/>
    <property type="match status" value="1"/>
</dbReference>
<keyword evidence="4" id="KW-1185">Reference proteome</keyword>
<reference evidence="3" key="1">
    <citation type="journal article" date="2020" name="Fungal Divers.">
        <title>Resolving the Mortierellaceae phylogeny through synthesis of multi-gene phylogenetics and phylogenomics.</title>
        <authorList>
            <person name="Vandepol N."/>
            <person name="Liber J."/>
            <person name="Desiro A."/>
            <person name="Na H."/>
            <person name="Kennedy M."/>
            <person name="Barry K."/>
            <person name="Grigoriev I.V."/>
            <person name="Miller A.N."/>
            <person name="O'Donnell K."/>
            <person name="Stajich J.E."/>
            <person name="Bonito G."/>
        </authorList>
    </citation>
    <scope>NUCLEOTIDE SEQUENCE</scope>
    <source>
        <strain evidence="3">NVP60</strain>
    </source>
</reference>
<dbReference type="EMBL" id="JAAAIN010000001">
    <property type="protein sequence ID" value="KAG0323522.1"/>
    <property type="molecule type" value="Genomic_DNA"/>
</dbReference>
<dbReference type="Pfam" id="PF00239">
    <property type="entry name" value="Resolvase"/>
    <property type="match status" value="1"/>
</dbReference>
<dbReference type="GO" id="GO:0003677">
    <property type="term" value="F:DNA binding"/>
    <property type="evidence" value="ECO:0007669"/>
    <property type="project" value="InterPro"/>
</dbReference>
<gene>
    <name evidence="3" type="ORF">BGZ97_000008</name>
</gene>
<dbReference type="InterPro" id="IPR050639">
    <property type="entry name" value="SSR_resolvase"/>
</dbReference>
<dbReference type="InterPro" id="IPR016024">
    <property type="entry name" value="ARM-type_fold"/>
</dbReference>
<dbReference type="InterPro" id="IPR036162">
    <property type="entry name" value="Resolvase-like_N_sf"/>
</dbReference>
<dbReference type="InterPro" id="IPR000357">
    <property type="entry name" value="HEAT"/>
</dbReference>
<proteinExistence type="predicted"/>
<dbReference type="Proteomes" id="UP000823405">
    <property type="component" value="Unassembled WGS sequence"/>
</dbReference>
<protein>
    <recommendedName>
        <fullName evidence="2">Resolvase/invertase-type recombinase catalytic domain-containing protein</fullName>
    </recommendedName>
</protein>
<feature type="domain" description="Resolvase/invertase-type recombinase catalytic" evidence="2">
    <location>
        <begin position="316"/>
        <end position="468"/>
    </location>
</feature>
<dbReference type="InterPro" id="IPR006119">
    <property type="entry name" value="Resolv_N"/>
</dbReference>
<dbReference type="InterPro" id="IPR011989">
    <property type="entry name" value="ARM-like"/>
</dbReference>
<dbReference type="SUPFAM" id="SSF53041">
    <property type="entry name" value="Resolvase-like"/>
    <property type="match status" value="1"/>
</dbReference>
<name>A0A9P6UX28_9FUNG</name>
<dbReference type="GO" id="GO:0000150">
    <property type="term" value="F:DNA strand exchange activity"/>
    <property type="evidence" value="ECO:0007669"/>
    <property type="project" value="InterPro"/>
</dbReference>